<accession>A0A318KVD3</accession>
<keyword evidence="1" id="KW-1133">Transmembrane helix</keyword>
<dbReference type="InterPro" id="IPR021359">
    <property type="entry name" value="DUF2812"/>
</dbReference>
<reference evidence="2 3" key="1">
    <citation type="submission" date="2018-05" db="EMBL/GenBank/DDBJ databases">
        <title>Genomic Encyclopedia of Type Strains, Phase IV (KMG-IV): sequencing the most valuable type-strain genomes for metagenomic binning, comparative biology and taxonomic classification.</title>
        <authorList>
            <person name="Goeker M."/>
        </authorList>
    </citation>
    <scope>NUCLEOTIDE SEQUENCE [LARGE SCALE GENOMIC DNA]</scope>
    <source>
        <strain evidence="2 3">JC118</strain>
    </source>
</reference>
<protein>
    <submittedName>
        <fullName evidence="2">Uncharacterized protein DUF2812</fullName>
    </submittedName>
</protein>
<keyword evidence="3" id="KW-1185">Reference proteome</keyword>
<dbReference type="EMBL" id="QJKH01000001">
    <property type="protein sequence ID" value="PXX81770.1"/>
    <property type="molecule type" value="Genomic_DNA"/>
</dbReference>
<name>A0A318KVD3_9FIRM</name>
<evidence type="ECO:0000256" key="1">
    <source>
        <dbReference type="SAM" id="Phobius"/>
    </source>
</evidence>
<organism evidence="2 3">
    <name type="scientific">Dielma fastidiosa</name>
    <dbReference type="NCBI Taxonomy" id="1034346"/>
    <lineage>
        <taxon>Bacteria</taxon>
        <taxon>Bacillati</taxon>
        <taxon>Bacillota</taxon>
        <taxon>Erysipelotrichia</taxon>
        <taxon>Erysipelotrichales</taxon>
        <taxon>Erysipelotrichaceae</taxon>
        <taxon>Dielma</taxon>
    </lineage>
</organism>
<dbReference type="Proteomes" id="UP000247612">
    <property type="component" value="Unassembled WGS sequence"/>
</dbReference>
<feature type="transmembrane region" description="Helical" evidence="1">
    <location>
        <begin position="231"/>
        <end position="248"/>
    </location>
</feature>
<proteinExistence type="predicted"/>
<dbReference type="Pfam" id="PF11193">
    <property type="entry name" value="DUF2812"/>
    <property type="match status" value="1"/>
</dbReference>
<dbReference type="RefSeq" id="WP_022936688.1">
    <property type="nucleotide sequence ID" value="NZ_CABKRQ010000001.1"/>
</dbReference>
<gene>
    <name evidence="2" type="ORF">DES51_101392</name>
</gene>
<dbReference type="STRING" id="1034346.GCA_000313565_00386"/>
<dbReference type="AlphaFoldDB" id="A0A318KVD3"/>
<feature type="transmembrane region" description="Helical" evidence="1">
    <location>
        <begin position="206"/>
        <end position="225"/>
    </location>
</feature>
<keyword evidence="1" id="KW-0812">Transmembrane</keyword>
<feature type="transmembrane region" description="Helical" evidence="1">
    <location>
        <begin position="150"/>
        <end position="170"/>
    </location>
</feature>
<dbReference type="OrthoDB" id="1650893at2"/>
<feature type="transmembrane region" description="Helical" evidence="1">
    <location>
        <begin position="124"/>
        <end position="144"/>
    </location>
</feature>
<keyword evidence="1" id="KW-0472">Membrane</keyword>
<feature type="transmembrane region" description="Helical" evidence="1">
    <location>
        <begin position="260"/>
        <end position="278"/>
    </location>
</feature>
<comment type="caution">
    <text evidence="2">The sequence shown here is derived from an EMBL/GenBank/DDBJ whole genome shotgun (WGS) entry which is preliminary data.</text>
</comment>
<sequence length="424" mass="48393">MKKCWLPLKFNYEDCQSMALLFNQMAAKGWYVQKLNAESVWFVKGEKADVSYIVDLFPNERNQHDDREIKEYHELFANTGWEFVDGYNQFQVFKAMGECLPVHTDAELQLAIYNQFKTEGISTYLLLALFVMIVVGFTLLYPQSILGDDLYLFTSVLFVLVILKQILASIHAQRLIKQYRQSLLSKGEMNWQGNAKQLMIKSIINLLYKLGLNMLLIILVLRALWNNGGNSENMSMITLLVSAVFISALTKQNQGRRLSIGKSVGVYFACFLLLQMVLTPFKGESMIDEGAVITINQGSDYKYSHSQSLFIPEQYTFETEGYRYELYTARNEKIAGLLFDAYLRQYAGLFTYPTELKTMLIPISDSAFDEGYYVDENKTGLIGRMNQSVIIIEYNGSLDTPQIIDTINTQLAMINVHNGGANHS</sequence>
<evidence type="ECO:0000313" key="3">
    <source>
        <dbReference type="Proteomes" id="UP000247612"/>
    </source>
</evidence>
<evidence type="ECO:0000313" key="2">
    <source>
        <dbReference type="EMBL" id="PXX81770.1"/>
    </source>
</evidence>